<dbReference type="Gene3D" id="1.10.10.10">
    <property type="entry name" value="Winged helix-like DNA-binding domain superfamily/Winged helix DNA-binding domain"/>
    <property type="match status" value="1"/>
</dbReference>
<sequence length="215" mass="24121">MKPIIQTPRYRLVADEIVAAIRAGDLAPGAKMPADKDLVERLGVSRTTVREAMIALELMGYVVTRFGAGAFVAEALPEAPREAPAQPGFYELVEARYRIEPEIAAAAAPFIKDEDQAHLRDLIAGMADPALSLHEVERRDRDFHVTIARATGNSVFVSIVEEFWRARRRFPEWTRANNRRDAADVARFYEAEHRAILDAFAARDVEAARRAMRVH</sequence>
<dbReference type="PANTHER" id="PTHR43537:SF5">
    <property type="entry name" value="UXU OPERON TRANSCRIPTIONAL REGULATOR"/>
    <property type="match status" value="1"/>
</dbReference>
<dbReference type="SMART" id="SM00345">
    <property type="entry name" value="HTH_GNTR"/>
    <property type="match status" value="1"/>
</dbReference>
<keyword evidence="3" id="KW-0804">Transcription</keyword>
<name>A0A9X2JRD1_9RHOB</name>
<keyword evidence="6" id="KW-1185">Reference proteome</keyword>
<accession>A0A9X2JRD1</accession>
<dbReference type="InterPro" id="IPR011711">
    <property type="entry name" value="GntR_C"/>
</dbReference>
<evidence type="ECO:0000313" key="5">
    <source>
        <dbReference type="EMBL" id="MCP1170310.1"/>
    </source>
</evidence>
<evidence type="ECO:0000259" key="4">
    <source>
        <dbReference type="PROSITE" id="PS50949"/>
    </source>
</evidence>
<feature type="non-terminal residue" evidence="5">
    <location>
        <position position="215"/>
    </location>
</feature>
<organism evidence="5 6">
    <name type="scientific">Limimaricola litoreus</name>
    <dbReference type="NCBI Taxonomy" id="2955316"/>
    <lineage>
        <taxon>Bacteria</taxon>
        <taxon>Pseudomonadati</taxon>
        <taxon>Pseudomonadota</taxon>
        <taxon>Alphaproteobacteria</taxon>
        <taxon>Rhodobacterales</taxon>
        <taxon>Paracoccaceae</taxon>
        <taxon>Limimaricola</taxon>
    </lineage>
</organism>
<dbReference type="SUPFAM" id="SSF46785">
    <property type="entry name" value="Winged helix' DNA-binding domain"/>
    <property type="match status" value="1"/>
</dbReference>
<dbReference type="CDD" id="cd07377">
    <property type="entry name" value="WHTH_GntR"/>
    <property type="match status" value="1"/>
</dbReference>
<dbReference type="Pfam" id="PF00392">
    <property type="entry name" value="GntR"/>
    <property type="match status" value="1"/>
</dbReference>
<dbReference type="InterPro" id="IPR036390">
    <property type="entry name" value="WH_DNA-bd_sf"/>
</dbReference>
<dbReference type="SUPFAM" id="SSF48008">
    <property type="entry name" value="GntR ligand-binding domain-like"/>
    <property type="match status" value="1"/>
</dbReference>
<dbReference type="GO" id="GO:0003700">
    <property type="term" value="F:DNA-binding transcription factor activity"/>
    <property type="evidence" value="ECO:0007669"/>
    <property type="project" value="InterPro"/>
</dbReference>
<reference evidence="5" key="1">
    <citation type="submission" date="2022-06" db="EMBL/GenBank/DDBJ databases">
        <title>Limimaricola sediminis sp. nov., isolated from an intertidal sediment.</title>
        <authorList>
            <person name="Shao X."/>
        </authorList>
    </citation>
    <scope>NUCLEOTIDE SEQUENCE</scope>
    <source>
        <strain evidence="5">ASW11-118</strain>
    </source>
</reference>
<dbReference type="InterPro" id="IPR008920">
    <property type="entry name" value="TF_FadR/GntR_C"/>
</dbReference>
<keyword evidence="1" id="KW-0805">Transcription regulation</keyword>
<protein>
    <submittedName>
        <fullName evidence="5">FadR family transcriptional regulator</fullName>
    </submittedName>
</protein>
<evidence type="ECO:0000256" key="2">
    <source>
        <dbReference type="ARBA" id="ARBA00023125"/>
    </source>
</evidence>
<gene>
    <name evidence="5" type="ORF">NHG85_17535</name>
</gene>
<comment type="caution">
    <text evidence="5">The sequence shown here is derived from an EMBL/GenBank/DDBJ whole genome shotgun (WGS) entry which is preliminary data.</text>
</comment>
<dbReference type="PANTHER" id="PTHR43537">
    <property type="entry name" value="TRANSCRIPTIONAL REGULATOR, GNTR FAMILY"/>
    <property type="match status" value="1"/>
</dbReference>
<feature type="domain" description="HTH gntR-type" evidence="4">
    <location>
        <begin position="7"/>
        <end position="75"/>
    </location>
</feature>
<proteinExistence type="predicted"/>
<evidence type="ECO:0000256" key="3">
    <source>
        <dbReference type="ARBA" id="ARBA00023163"/>
    </source>
</evidence>
<dbReference type="SMART" id="SM00895">
    <property type="entry name" value="FCD"/>
    <property type="match status" value="1"/>
</dbReference>
<dbReference type="AlphaFoldDB" id="A0A9X2JRD1"/>
<dbReference type="Pfam" id="PF07729">
    <property type="entry name" value="FCD"/>
    <property type="match status" value="1"/>
</dbReference>
<dbReference type="EMBL" id="JAMYXC010000284">
    <property type="protein sequence ID" value="MCP1170310.1"/>
    <property type="molecule type" value="Genomic_DNA"/>
</dbReference>
<evidence type="ECO:0000256" key="1">
    <source>
        <dbReference type="ARBA" id="ARBA00023015"/>
    </source>
</evidence>
<dbReference type="Proteomes" id="UP001139477">
    <property type="component" value="Unassembled WGS sequence"/>
</dbReference>
<dbReference type="GO" id="GO:0003677">
    <property type="term" value="F:DNA binding"/>
    <property type="evidence" value="ECO:0007669"/>
    <property type="project" value="UniProtKB-KW"/>
</dbReference>
<dbReference type="InterPro" id="IPR036388">
    <property type="entry name" value="WH-like_DNA-bd_sf"/>
</dbReference>
<keyword evidence="2" id="KW-0238">DNA-binding</keyword>
<dbReference type="Gene3D" id="1.20.120.530">
    <property type="entry name" value="GntR ligand-binding domain-like"/>
    <property type="match status" value="1"/>
</dbReference>
<dbReference type="RefSeq" id="WP_253334859.1">
    <property type="nucleotide sequence ID" value="NZ_JAMYXC010000284.1"/>
</dbReference>
<dbReference type="InterPro" id="IPR000524">
    <property type="entry name" value="Tscrpt_reg_HTH_GntR"/>
</dbReference>
<dbReference type="PROSITE" id="PS50949">
    <property type="entry name" value="HTH_GNTR"/>
    <property type="match status" value="1"/>
</dbReference>
<dbReference type="PRINTS" id="PR00035">
    <property type="entry name" value="HTHGNTR"/>
</dbReference>
<evidence type="ECO:0000313" key="6">
    <source>
        <dbReference type="Proteomes" id="UP001139477"/>
    </source>
</evidence>